<proteinExistence type="predicted"/>
<name>A0ABV6YM90_UNCEI</name>
<dbReference type="PROSITE" id="PS51257">
    <property type="entry name" value="PROKAR_LIPOPROTEIN"/>
    <property type="match status" value="1"/>
</dbReference>
<dbReference type="EMBL" id="JBHPKH010000169">
    <property type="protein sequence ID" value="MFC1573452.1"/>
    <property type="molecule type" value="Genomic_DNA"/>
</dbReference>
<evidence type="ECO:0000313" key="2">
    <source>
        <dbReference type="Proteomes" id="UP001593833"/>
    </source>
</evidence>
<evidence type="ECO:0000313" key="1">
    <source>
        <dbReference type="EMBL" id="MFC1573452.1"/>
    </source>
</evidence>
<comment type="caution">
    <text evidence="1">The sequence shown here is derived from an EMBL/GenBank/DDBJ whole genome shotgun (WGS) entry which is preliminary data.</text>
</comment>
<dbReference type="Proteomes" id="UP001593833">
    <property type="component" value="Unassembled WGS sequence"/>
</dbReference>
<gene>
    <name evidence="1" type="ORF">ACFL6M_07640</name>
</gene>
<accession>A0ABV6YM90</accession>
<organism evidence="1 2">
    <name type="scientific">Eiseniibacteriota bacterium</name>
    <dbReference type="NCBI Taxonomy" id="2212470"/>
    <lineage>
        <taxon>Bacteria</taxon>
        <taxon>Candidatus Eiseniibacteriota</taxon>
    </lineage>
</organism>
<keyword evidence="2" id="KW-1185">Reference proteome</keyword>
<sequence length="174" mass="18875">MRALLAIPILISVAGCGSPSVDVYAQAYRSAARRPSDHFGSHNTYRAETAKCEHCSSYGSVRLPASPYIVIATITGTTPLPFSIKDDRLLVPPGPFRKEWEEVLTAIAERASECGGDAMVIVSEADTFAWQHFRKRVPQANLHDPQIDLGDRVVPARELVVVADVVAFADSAGR</sequence>
<reference evidence="1 2" key="1">
    <citation type="submission" date="2024-09" db="EMBL/GenBank/DDBJ databases">
        <authorList>
            <person name="D'Angelo T."/>
        </authorList>
    </citation>
    <scope>NUCLEOTIDE SEQUENCE [LARGE SCALE GENOMIC DNA]</scope>
    <source>
        <strain evidence="1">SAG AM-320-E07</strain>
    </source>
</reference>
<protein>
    <submittedName>
        <fullName evidence="1">Uncharacterized protein</fullName>
    </submittedName>
</protein>